<name>A0AAU7FAV3_9NEIS</name>
<proteinExistence type="predicted"/>
<dbReference type="AlphaFoldDB" id="A0AAU7FAV3"/>
<organism evidence="2">
    <name type="scientific">Chitinibacter mangrovi</name>
    <dbReference type="NCBI Taxonomy" id="3153927"/>
    <lineage>
        <taxon>Bacteria</taxon>
        <taxon>Pseudomonadati</taxon>
        <taxon>Pseudomonadota</taxon>
        <taxon>Betaproteobacteria</taxon>
        <taxon>Neisseriales</taxon>
        <taxon>Chitinibacteraceae</taxon>
        <taxon>Chitinibacter</taxon>
    </lineage>
</organism>
<sequence>MPSLHRSAFAILLVVTLTSFVFLWEALTAWQTNSMDGRCLQKHPGAICTHAQRVGEYLFQNGTAAQGYATLLATIAFAMLLCTFWCWRRLKEKH</sequence>
<dbReference type="RefSeq" id="WP_348945072.1">
    <property type="nucleotide sequence ID" value="NZ_CP157355.1"/>
</dbReference>
<feature type="transmembrane region" description="Helical" evidence="1">
    <location>
        <begin position="67"/>
        <end position="87"/>
    </location>
</feature>
<gene>
    <name evidence="2" type="ORF">ABHF33_00180</name>
</gene>
<protein>
    <submittedName>
        <fullName evidence="2">Uncharacterized protein</fullName>
    </submittedName>
</protein>
<keyword evidence="1" id="KW-1133">Transmembrane helix</keyword>
<accession>A0AAU7FAV3</accession>
<reference evidence="2" key="1">
    <citation type="submission" date="2024-05" db="EMBL/GenBank/DDBJ databases">
        <authorList>
            <person name="Yang L."/>
            <person name="Pan L."/>
        </authorList>
    </citation>
    <scope>NUCLEOTIDE SEQUENCE</scope>
    <source>
        <strain evidence="2">FCG-7</strain>
    </source>
</reference>
<keyword evidence="1" id="KW-0472">Membrane</keyword>
<dbReference type="KEGG" id="cmav:ABHF33_00180"/>
<evidence type="ECO:0000256" key="1">
    <source>
        <dbReference type="SAM" id="Phobius"/>
    </source>
</evidence>
<keyword evidence="1" id="KW-0812">Transmembrane</keyword>
<evidence type="ECO:0000313" key="2">
    <source>
        <dbReference type="EMBL" id="XBM00735.1"/>
    </source>
</evidence>
<dbReference type="EMBL" id="CP157355">
    <property type="protein sequence ID" value="XBM00735.1"/>
    <property type="molecule type" value="Genomic_DNA"/>
</dbReference>